<gene>
    <name evidence="2" type="ORF">DILT_LOCUS3572</name>
</gene>
<keyword evidence="3" id="KW-1185">Reference proteome</keyword>
<protein>
    <submittedName>
        <fullName evidence="2">Uncharacterized protein</fullName>
    </submittedName>
</protein>
<proteinExistence type="predicted"/>
<feature type="region of interest" description="Disordered" evidence="1">
    <location>
        <begin position="363"/>
        <end position="390"/>
    </location>
</feature>
<name>A0A3P6T891_DIBLA</name>
<dbReference type="EMBL" id="UYRU01043884">
    <property type="protein sequence ID" value="VDK84296.1"/>
    <property type="molecule type" value="Genomic_DNA"/>
</dbReference>
<feature type="region of interest" description="Disordered" evidence="1">
    <location>
        <begin position="109"/>
        <end position="144"/>
    </location>
</feature>
<feature type="region of interest" description="Disordered" evidence="1">
    <location>
        <begin position="207"/>
        <end position="235"/>
    </location>
</feature>
<evidence type="ECO:0000313" key="3">
    <source>
        <dbReference type="Proteomes" id="UP000281553"/>
    </source>
</evidence>
<dbReference type="Proteomes" id="UP000281553">
    <property type="component" value="Unassembled WGS sequence"/>
</dbReference>
<feature type="compositionally biased region" description="Polar residues" evidence="1">
    <location>
        <begin position="371"/>
        <end position="390"/>
    </location>
</feature>
<dbReference type="AlphaFoldDB" id="A0A3P6T891"/>
<feature type="compositionally biased region" description="Basic residues" evidence="1">
    <location>
        <begin position="112"/>
        <end position="121"/>
    </location>
</feature>
<sequence length="390" mass="43568">MVHGSALFSSSSLADDERNNMHIPLLWQSNVTCEKLCYEVWLRLLELTLCLEGRQMPLARLDGLPWSFLQTIPGEGDGSGNPVAPEAIRAVLQGPECLCLNDRLAKRLATGSRHREKRRPKGRCEHGTNMNNQEENPQEDEDRRSLYKRRSIQRHSYDIRITRPATAPPKCASMSDRCANAGDLQCTDISNPTVKTKAAVADGSVATGATHPANTRVDAMTSSEDENSSKMDSLESAGDACPWLHRAGSLQETNKDNLEGCLFGPEDEEERCRGQWTHPKQITTQSGPFYLPKRDLDFSTGQLGVYFIIISSLSPITVPALEHMVNIIDVKTTHNQHESLNYNAWSWEFFKADEVKIRNHAPECMSDQKGENTSNRRPKMQNCSGNVSTQ</sequence>
<evidence type="ECO:0000256" key="1">
    <source>
        <dbReference type="SAM" id="MobiDB-lite"/>
    </source>
</evidence>
<evidence type="ECO:0000313" key="2">
    <source>
        <dbReference type="EMBL" id="VDK84296.1"/>
    </source>
</evidence>
<reference evidence="2 3" key="1">
    <citation type="submission" date="2018-11" db="EMBL/GenBank/DDBJ databases">
        <authorList>
            <consortium name="Pathogen Informatics"/>
        </authorList>
    </citation>
    <scope>NUCLEOTIDE SEQUENCE [LARGE SCALE GENOMIC DNA]</scope>
</reference>
<organism evidence="2 3">
    <name type="scientific">Dibothriocephalus latus</name>
    <name type="common">Fish tapeworm</name>
    <name type="synonym">Diphyllobothrium latum</name>
    <dbReference type="NCBI Taxonomy" id="60516"/>
    <lineage>
        <taxon>Eukaryota</taxon>
        <taxon>Metazoa</taxon>
        <taxon>Spiralia</taxon>
        <taxon>Lophotrochozoa</taxon>
        <taxon>Platyhelminthes</taxon>
        <taxon>Cestoda</taxon>
        <taxon>Eucestoda</taxon>
        <taxon>Diphyllobothriidea</taxon>
        <taxon>Diphyllobothriidae</taxon>
        <taxon>Dibothriocephalus</taxon>
    </lineage>
</organism>
<accession>A0A3P6T891</accession>